<dbReference type="SUPFAM" id="SSF103088">
    <property type="entry name" value="OmpA-like"/>
    <property type="match status" value="1"/>
</dbReference>
<evidence type="ECO:0000256" key="1">
    <source>
        <dbReference type="ARBA" id="ARBA00004442"/>
    </source>
</evidence>
<dbReference type="InterPro" id="IPR011659">
    <property type="entry name" value="WD40"/>
</dbReference>
<proteinExistence type="predicted"/>
<dbReference type="Pfam" id="PF00691">
    <property type="entry name" value="OmpA"/>
    <property type="match status" value="1"/>
</dbReference>
<dbReference type="Gene3D" id="2.120.10.30">
    <property type="entry name" value="TolB, C-terminal domain"/>
    <property type="match status" value="1"/>
</dbReference>
<evidence type="ECO:0000313" key="8">
    <source>
        <dbReference type="EMBL" id="SCB99627.1"/>
    </source>
</evidence>
<dbReference type="InterPro" id="IPR050330">
    <property type="entry name" value="Bact_OuterMem_StrucFunc"/>
</dbReference>
<name>A0A1C4AYH4_9BACT</name>
<evidence type="ECO:0000256" key="3">
    <source>
        <dbReference type="ARBA" id="ARBA00023237"/>
    </source>
</evidence>
<sequence>MQPFAKRIVPTLKTVLCLLALQAVIAGAQAQYVYDYKHTADVYYNKSDYYSAALYYNKALTEKNVKNKEVMPYNVERASRSSGNKKDKDYEEAVYKLAESYRKYNDFSSAEKWYAQAAGFKNNPFPLARFYYGVTLRSNRKFELAEQQFTQFRKEYKENDDYGARADLEIANCKFAVEDANRKPEFVVSRLGGNINTGGANYAPLVIDDHTIVFTSSRPDSQSIQKKKYPYINNLWKAQGKDSLYTGAAKVELPTSYGIDQGAASISPDGKLIYLTRWSIINGIKATRICAAKRSNNGWTEPIDLDANINVAGYNSMQPNVSTDGKYLSFASNRPGGMGKNDIWYCEIHTDGTLGTARNMGTTINTREEDQAPYYNSEAKLLVFSTSGRVGLGGLDFFTSNGTFGSWTEPLNLGTPFNSVKDDIYFAASDQQNPLKNGFIASDRESVCCLELFSFLSTKKPKANMLGGAIFDCDTHQPLSGVRVSLVDTSTNNVLQTQTVDESGLYLFTVEMKKHYKVLFERKDYFTKAVYSNTDTLEKIDSMFNPSICLKRFEIGKPVVLKDIYYDFNKATLRPESKPTLDSIVIIMQDNPDINVELSAHTDSKGKDAYNMKLSQARAQACVSYLESKGVPVSRLIARGYGKTRPIAPNTLPNGKDNPEGRQLNRRTEFKVLSTTVLLK</sequence>
<dbReference type="Gene3D" id="3.30.1330.60">
    <property type="entry name" value="OmpA-like domain"/>
    <property type="match status" value="1"/>
</dbReference>
<reference evidence="8 9" key="1">
    <citation type="submission" date="2016-08" db="EMBL/GenBank/DDBJ databases">
        <authorList>
            <person name="Seilhamer J.J."/>
        </authorList>
    </citation>
    <scope>NUCLEOTIDE SEQUENCE [LARGE SCALE GENOMIC DNA]</scope>
    <source>
        <strain evidence="8 9">A37T2</strain>
    </source>
</reference>
<accession>A0A1C4AYH4</accession>
<dbReference type="Gene3D" id="1.25.40.10">
    <property type="entry name" value="Tetratricopeptide repeat domain"/>
    <property type="match status" value="1"/>
</dbReference>
<dbReference type="GO" id="GO:0009279">
    <property type="term" value="C:cell outer membrane"/>
    <property type="evidence" value="ECO:0007669"/>
    <property type="project" value="UniProtKB-SubCell"/>
</dbReference>
<dbReference type="PROSITE" id="PS51123">
    <property type="entry name" value="OMPA_2"/>
    <property type="match status" value="1"/>
</dbReference>
<dbReference type="PRINTS" id="PR01021">
    <property type="entry name" value="OMPADOMAIN"/>
</dbReference>
<dbReference type="SUPFAM" id="SSF48452">
    <property type="entry name" value="TPR-like"/>
    <property type="match status" value="1"/>
</dbReference>
<dbReference type="CDD" id="cd07185">
    <property type="entry name" value="OmpA_C-like"/>
    <property type="match status" value="1"/>
</dbReference>
<dbReference type="PANTHER" id="PTHR30329">
    <property type="entry name" value="STATOR ELEMENT OF FLAGELLAR MOTOR COMPLEX"/>
    <property type="match status" value="1"/>
</dbReference>
<feature type="chain" id="PRO_5008689022" evidence="6">
    <location>
        <begin position="31"/>
        <end position="680"/>
    </location>
</feature>
<dbReference type="OrthoDB" id="9809364at2"/>
<organism evidence="8 9">
    <name type="scientific">Chitinophaga costaii</name>
    <dbReference type="NCBI Taxonomy" id="1335309"/>
    <lineage>
        <taxon>Bacteria</taxon>
        <taxon>Pseudomonadati</taxon>
        <taxon>Bacteroidota</taxon>
        <taxon>Chitinophagia</taxon>
        <taxon>Chitinophagales</taxon>
        <taxon>Chitinophagaceae</taxon>
        <taxon>Chitinophaga</taxon>
    </lineage>
</organism>
<evidence type="ECO:0000313" key="9">
    <source>
        <dbReference type="Proteomes" id="UP000242818"/>
    </source>
</evidence>
<dbReference type="RefSeq" id="WP_089709466.1">
    <property type="nucleotide sequence ID" value="NZ_FMAR01000002.1"/>
</dbReference>
<evidence type="ECO:0000256" key="5">
    <source>
        <dbReference type="SAM" id="MobiDB-lite"/>
    </source>
</evidence>
<dbReference type="SUPFAM" id="SSF49478">
    <property type="entry name" value="Cna protein B-type domain"/>
    <property type="match status" value="1"/>
</dbReference>
<evidence type="ECO:0000259" key="7">
    <source>
        <dbReference type="PROSITE" id="PS51123"/>
    </source>
</evidence>
<dbReference type="Gene3D" id="2.60.40.10">
    <property type="entry name" value="Immunoglobulins"/>
    <property type="match status" value="1"/>
</dbReference>
<dbReference type="InterPro" id="IPR036737">
    <property type="entry name" value="OmpA-like_sf"/>
</dbReference>
<dbReference type="SUPFAM" id="SSF82171">
    <property type="entry name" value="DPP6 N-terminal domain-like"/>
    <property type="match status" value="1"/>
</dbReference>
<evidence type="ECO:0000256" key="4">
    <source>
        <dbReference type="PROSITE-ProRule" id="PRU00473"/>
    </source>
</evidence>
<keyword evidence="3" id="KW-0998">Cell outer membrane</keyword>
<keyword evidence="9" id="KW-1185">Reference proteome</keyword>
<dbReference type="Proteomes" id="UP000242818">
    <property type="component" value="Unassembled WGS sequence"/>
</dbReference>
<dbReference type="EMBL" id="FMAR01000002">
    <property type="protein sequence ID" value="SCB99627.1"/>
    <property type="molecule type" value="Genomic_DNA"/>
</dbReference>
<protein>
    <submittedName>
        <fullName evidence="8">WD40-like Beta Propeller Repeat</fullName>
    </submittedName>
</protein>
<evidence type="ECO:0000256" key="2">
    <source>
        <dbReference type="ARBA" id="ARBA00023136"/>
    </source>
</evidence>
<dbReference type="InterPro" id="IPR006665">
    <property type="entry name" value="OmpA-like"/>
</dbReference>
<dbReference type="STRING" id="1335309.GA0116948_102344"/>
<keyword evidence="2 4" id="KW-0472">Membrane</keyword>
<evidence type="ECO:0000256" key="6">
    <source>
        <dbReference type="SAM" id="SignalP"/>
    </source>
</evidence>
<keyword evidence="6" id="KW-0732">Signal</keyword>
<feature type="domain" description="OmpA-like" evidence="7">
    <location>
        <begin position="551"/>
        <end position="676"/>
    </location>
</feature>
<gene>
    <name evidence="8" type="ORF">GA0116948_102344</name>
</gene>
<comment type="subcellular location">
    <subcellularLocation>
        <location evidence="1">Cell outer membrane</location>
    </subcellularLocation>
</comment>
<dbReference type="InterPro" id="IPR011990">
    <property type="entry name" value="TPR-like_helical_dom_sf"/>
</dbReference>
<feature type="signal peptide" evidence="6">
    <location>
        <begin position="1"/>
        <end position="30"/>
    </location>
</feature>
<dbReference type="InterPro" id="IPR006664">
    <property type="entry name" value="OMP_bac"/>
</dbReference>
<feature type="region of interest" description="Disordered" evidence="5">
    <location>
        <begin position="644"/>
        <end position="665"/>
    </location>
</feature>
<dbReference type="AlphaFoldDB" id="A0A1C4AYH4"/>
<dbReference type="InterPro" id="IPR013783">
    <property type="entry name" value="Ig-like_fold"/>
</dbReference>
<dbReference type="InterPro" id="IPR011042">
    <property type="entry name" value="6-blade_b-propeller_TolB-like"/>
</dbReference>
<dbReference type="PANTHER" id="PTHR30329:SF21">
    <property type="entry name" value="LIPOPROTEIN YIAD-RELATED"/>
    <property type="match status" value="1"/>
</dbReference>
<dbReference type="Pfam" id="PF07676">
    <property type="entry name" value="PD40"/>
    <property type="match status" value="1"/>
</dbReference>